<feature type="region of interest" description="Disordered" evidence="6">
    <location>
        <begin position="533"/>
        <end position="563"/>
    </location>
</feature>
<evidence type="ECO:0000256" key="6">
    <source>
        <dbReference type="SAM" id="MobiDB-lite"/>
    </source>
</evidence>
<dbReference type="eggNOG" id="COG0165">
    <property type="taxonomic scope" value="Bacteria"/>
</dbReference>
<evidence type="ECO:0000313" key="10">
    <source>
        <dbReference type="EMBL" id="ETF02234.1"/>
    </source>
</evidence>
<dbReference type="GO" id="GO:0042450">
    <property type="term" value="P:L-arginine biosynthetic process via ornithine"/>
    <property type="evidence" value="ECO:0007669"/>
    <property type="project" value="InterPro"/>
</dbReference>
<dbReference type="PRINTS" id="PR00149">
    <property type="entry name" value="FUMRATELYASE"/>
</dbReference>
<name>V8QT98_9BURK</name>
<feature type="domain" description="Argininosuccinate lyase C-terminal" evidence="9">
    <location>
        <begin position="399"/>
        <end position="480"/>
    </location>
</feature>
<evidence type="ECO:0000259" key="9">
    <source>
        <dbReference type="Pfam" id="PF14698"/>
    </source>
</evidence>
<dbReference type="PATRIC" id="fig|1424334.3.peg.3228"/>
<dbReference type="InterPro" id="IPR000362">
    <property type="entry name" value="Fumarate_lyase_fam"/>
</dbReference>
<gene>
    <name evidence="10" type="ORF">W822_16090</name>
</gene>
<feature type="domain" description="Fumarate lyase N-terminal" evidence="8">
    <location>
        <begin position="135"/>
        <end position="337"/>
    </location>
</feature>
<sequence>MKPFFRLKPQVLAVFTLSMAASLAHAANTGELPCKTTAECEQQAIKAGAVAKPVSSKATSKNDEKEDQFYWLGKINKASAVMLTEEKIVSPEMGAKLATGVAYSLDQSEKPGGKRPKDVLQIEKIITDDIGPDASLIHTGRSRQDMYATYRMAKLRNQVLDYSDALDALRSQLLAVAAKNVDTIVPAYTNGVQAMPISYAHYLLAYEASFARDSQRIHELYKRMNLSAMGTAVLANSSWPLNRERMAELLGFDGIIENSLDSSQVAPSDVSLEATGIPSSSAIRLGVLLQDIHTQYHQTRPWLLLDEGSTYTSSAMPQKRNPGVIMRAREAASNVVGLAQTVVFRNHNVTTGMTDYKSAWDDIGIFPQAISMIDKVNVVMKALTVNPKRSLEELEDDWTTSMELAEALQKEHKIPFRVGHSFASSIVTEARANGFKPKDFPYEKAAELYTKALQKYKLPEEKFPINETHFREVLSPEFMVKTRVGTGGPQPAEVKRMLDESKKRLDEDKAWMKSTRDKLAQADRKLDEVFVKLKDSADKEPNAGPAEDKANKPAAESAQKPKG</sequence>
<keyword evidence="7" id="KW-0732">Signal</keyword>
<dbReference type="PRINTS" id="PR00145">
    <property type="entry name" value="ARGSUCLYASE"/>
</dbReference>
<keyword evidence="11" id="KW-1185">Reference proteome</keyword>
<dbReference type="Gene3D" id="1.10.40.30">
    <property type="entry name" value="Fumarase/aspartase (C-terminal domain)"/>
    <property type="match status" value="1"/>
</dbReference>
<dbReference type="Pfam" id="PF14698">
    <property type="entry name" value="ASL_C2"/>
    <property type="match status" value="1"/>
</dbReference>
<dbReference type="EC" id="4.3.2.1" evidence="3"/>
<dbReference type="PANTHER" id="PTHR43814">
    <property type="entry name" value="ARGININOSUCCINATE LYASE"/>
    <property type="match status" value="1"/>
</dbReference>
<dbReference type="InterPro" id="IPR009049">
    <property type="entry name" value="Argininosuccinate_lyase"/>
</dbReference>
<organism evidence="10 11">
    <name type="scientific">Advenella kashmirensis W13003</name>
    <dbReference type="NCBI Taxonomy" id="1424334"/>
    <lineage>
        <taxon>Bacteria</taxon>
        <taxon>Pseudomonadati</taxon>
        <taxon>Pseudomonadota</taxon>
        <taxon>Betaproteobacteria</taxon>
        <taxon>Burkholderiales</taxon>
        <taxon>Alcaligenaceae</taxon>
    </lineage>
</organism>
<keyword evidence="4" id="KW-0055">Arginine biosynthesis</keyword>
<keyword evidence="5 10" id="KW-0456">Lyase</keyword>
<dbReference type="InterPro" id="IPR024083">
    <property type="entry name" value="Fumarase/histidase_N"/>
</dbReference>
<dbReference type="InterPro" id="IPR029419">
    <property type="entry name" value="Arg_succ_lyase_C"/>
</dbReference>
<comment type="pathway">
    <text evidence="2">Amino-acid biosynthesis; L-arginine biosynthesis; L-arginine from L-ornithine and carbamoyl phosphate: step 3/3.</text>
</comment>
<evidence type="ECO:0000256" key="1">
    <source>
        <dbReference type="ARBA" id="ARBA00000985"/>
    </source>
</evidence>
<keyword evidence="4" id="KW-0028">Amino-acid biosynthesis</keyword>
<evidence type="ECO:0000259" key="8">
    <source>
        <dbReference type="Pfam" id="PF00206"/>
    </source>
</evidence>
<evidence type="ECO:0000256" key="2">
    <source>
        <dbReference type="ARBA" id="ARBA00004941"/>
    </source>
</evidence>
<dbReference type="OrthoDB" id="9769623at2"/>
<dbReference type="Gene3D" id="1.20.200.10">
    <property type="entry name" value="Fumarase/aspartase (Central domain)"/>
    <property type="match status" value="1"/>
</dbReference>
<comment type="catalytic activity">
    <reaction evidence="1">
        <text>2-(N(omega)-L-arginino)succinate = fumarate + L-arginine</text>
        <dbReference type="Rhea" id="RHEA:24020"/>
        <dbReference type="ChEBI" id="CHEBI:29806"/>
        <dbReference type="ChEBI" id="CHEBI:32682"/>
        <dbReference type="ChEBI" id="CHEBI:57472"/>
        <dbReference type="EC" id="4.3.2.1"/>
    </reaction>
</comment>
<dbReference type="SUPFAM" id="SSF48557">
    <property type="entry name" value="L-aspartase-like"/>
    <property type="match status" value="1"/>
</dbReference>
<protein>
    <recommendedName>
        <fullName evidence="3">argininosuccinate lyase</fullName>
        <ecNumber evidence="3">4.3.2.1</ecNumber>
    </recommendedName>
</protein>
<accession>V8QT98</accession>
<dbReference type="CDD" id="cd01359">
    <property type="entry name" value="Argininosuccinate_lyase"/>
    <property type="match status" value="1"/>
</dbReference>
<dbReference type="Pfam" id="PF00206">
    <property type="entry name" value="Lyase_1"/>
    <property type="match status" value="1"/>
</dbReference>
<dbReference type="Gene3D" id="1.10.275.10">
    <property type="entry name" value="Fumarase/aspartase (N-terminal domain)"/>
    <property type="match status" value="1"/>
</dbReference>
<comment type="caution">
    <text evidence="10">The sequence shown here is derived from an EMBL/GenBank/DDBJ whole genome shotgun (WGS) entry which is preliminary data.</text>
</comment>
<feature type="chain" id="PRO_5004773041" description="argininosuccinate lyase" evidence="7">
    <location>
        <begin position="27"/>
        <end position="563"/>
    </location>
</feature>
<dbReference type="InterPro" id="IPR022761">
    <property type="entry name" value="Fumarate_lyase_N"/>
</dbReference>
<feature type="compositionally biased region" description="Basic and acidic residues" evidence="6">
    <location>
        <begin position="533"/>
        <end position="551"/>
    </location>
</feature>
<dbReference type="InterPro" id="IPR008948">
    <property type="entry name" value="L-Aspartase-like"/>
</dbReference>
<dbReference type="HOGENOM" id="CLU_027272_3_5_4"/>
<dbReference type="UniPathway" id="UPA00068">
    <property type="reaction ID" value="UER00114"/>
</dbReference>
<dbReference type="AlphaFoldDB" id="V8QT98"/>
<dbReference type="STRING" id="1424334.W822_16090"/>
<feature type="signal peptide" evidence="7">
    <location>
        <begin position="1"/>
        <end position="26"/>
    </location>
</feature>
<dbReference type="RefSeq" id="WP_024006162.1">
    <property type="nucleotide sequence ID" value="NZ_KI650980.1"/>
</dbReference>
<evidence type="ECO:0000256" key="7">
    <source>
        <dbReference type="SAM" id="SignalP"/>
    </source>
</evidence>
<dbReference type="GO" id="GO:0005829">
    <property type="term" value="C:cytosol"/>
    <property type="evidence" value="ECO:0007669"/>
    <property type="project" value="TreeGrafter"/>
</dbReference>
<proteinExistence type="predicted"/>
<evidence type="ECO:0000256" key="5">
    <source>
        <dbReference type="ARBA" id="ARBA00023239"/>
    </source>
</evidence>
<dbReference type="PANTHER" id="PTHR43814:SF1">
    <property type="entry name" value="ARGININOSUCCINATE LYASE"/>
    <property type="match status" value="1"/>
</dbReference>
<evidence type="ECO:0000313" key="11">
    <source>
        <dbReference type="Proteomes" id="UP000018733"/>
    </source>
</evidence>
<reference evidence="10 11" key="1">
    <citation type="journal article" date="2014" name="Genome Announc.">
        <title>Draft Genome Sequence of Advenella kashmirensis Strain W13003, a Polycyclic Aromatic Hydrocarbon-Degrading Bacterium.</title>
        <authorList>
            <person name="Wang X."/>
            <person name="Jin D."/>
            <person name="Zhou L."/>
            <person name="Wu L."/>
            <person name="An W."/>
            <person name="Zhao L."/>
        </authorList>
    </citation>
    <scope>NUCLEOTIDE SEQUENCE [LARGE SCALE GENOMIC DNA]</scope>
    <source>
        <strain evidence="10 11">W13003</strain>
    </source>
</reference>
<evidence type="ECO:0000256" key="3">
    <source>
        <dbReference type="ARBA" id="ARBA00012338"/>
    </source>
</evidence>
<dbReference type="GO" id="GO:0004056">
    <property type="term" value="F:argininosuccinate lyase activity"/>
    <property type="evidence" value="ECO:0007669"/>
    <property type="project" value="UniProtKB-EC"/>
</dbReference>
<evidence type="ECO:0000256" key="4">
    <source>
        <dbReference type="ARBA" id="ARBA00022571"/>
    </source>
</evidence>
<dbReference type="EMBL" id="AYXT01000010">
    <property type="protein sequence ID" value="ETF02234.1"/>
    <property type="molecule type" value="Genomic_DNA"/>
</dbReference>
<dbReference type="Proteomes" id="UP000018733">
    <property type="component" value="Unassembled WGS sequence"/>
</dbReference>